<dbReference type="PANTHER" id="PTHR31809:SF0">
    <property type="entry name" value="BUD13 HOMOLOG"/>
    <property type="match status" value="1"/>
</dbReference>
<dbReference type="Gene3D" id="2.30.110.10">
    <property type="entry name" value="Electron Transport, Fmn-binding Protein, Chain A"/>
    <property type="match status" value="1"/>
</dbReference>
<evidence type="ECO:0000313" key="4">
    <source>
        <dbReference type="Proteomes" id="UP001497744"/>
    </source>
</evidence>
<organism evidence="3 4">
    <name type="scientific">Babesia caballi</name>
    <dbReference type="NCBI Taxonomy" id="5871"/>
    <lineage>
        <taxon>Eukaryota</taxon>
        <taxon>Sar</taxon>
        <taxon>Alveolata</taxon>
        <taxon>Apicomplexa</taxon>
        <taxon>Aconoidasida</taxon>
        <taxon>Piroplasmida</taxon>
        <taxon>Babesiidae</taxon>
        <taxon>Babesia</taxon>
    </lineage>
</organism>
<dbReference type="PANTHER" id="PTHR31809">
    <property type="entry name" value="BUD13 HOMOLOG"/>
    <property type="match status" value="1"/>
</dbReference>
<protein>
    <submittedName>
        <fullName evidence="3">Pre-mRNA-splicing factor CWC26, related protein</fullName>
    </submittedName>
</protein>
<dbReference type="GO" id="GO:0003723">
    <property type="term" value="F:RNA binding"/>
    <property type="evidence" value="ECO:0007669"/>
    <property type="project" value="TreeGrafter"/>
</dbReference>
<gene>
    <name evidence="3" type="ORF">BcabD6B2_13470</name>
</gene>
<dbReference type="InterPro" id="IPR051112">
    <property type="entry name" value="CWC26_splicing_factor"/>
</dbReference>
<dbReference type="Pfam" id="PF09736">
    <property type="entry name" value="Bud13"/>
    <property type="match status" value="1"/>
</dbReference>
<dbReference type="InterPro" id="IPR018609">
    <property type="entry name" value="Bud13"/>
</dbReference>
<feature type="compositionally biased region" description="Basic and acidic residues" evidence="2">
    <location>
        <begin position="55"/>
        <end position="70"/>
    </location>
</feature>
<sequence>MKRSKRSSNVTIIDTDDLSFVTRHRGARLNFGEVEELAPLEESDGDEGPVVVNADEFRPEPEPPREERQRSPTPPRRTVHNDDEEVVYRDKSGKRITREQWLLLHEKRSARPKRLEPAQELSWGKGLVQKEDSEARALEERKIAQQPLNRYDIDEEYDQQLKVKSRWNDPMLSLTSVPTESEAPKSRFSAVPNRFNIEPGYRWDGVIRGNGYEERWFKVCFLTRAYLIKRAQAQALRNARQQESYLNNIADMNLIAFGLRFAGASVRASPFSRVSVGVGARSAATHKQPLPWHPALRWHRLFSSSAKEVTPVVRLDAEGGDKFVYDNFGRLRVFIKFLLFQSVPLVLFAYCYRRFEQERQDLYAAPLESVDDVLRHLWSITRNAQCFLFVGGKTFMVNYSVGTKINFEGVDSLDSFLNRLQPKQRDALRSIYVSFPDGVGVDNAITSADHVDLLFYNQSLDSFASVRSTAQLITDPNLKKRVWTPKLGDEANHLGLLSTKSVRVGFGGHHKFADLEHKEDWILLQ</sequence>
<comment type="caution">
    <text evidence="3">The sequence shown here is derived from an EMBL/GenBank/DDBJ whole genome shotgun (WGS) entry which is preliminary data.</text>
</comment>
<evidence type="ECO:0000313" key="3">
    <source>
        <dbReference type="EMBL" id="GIX61912.1"/>
    </source>
</evidence>
<dbReference type="GO" id="GO:0070274">
    <property type="term" value="C:RES complex"/>
    <property type="evidence" value="ECO:0007669"/>
    <property type="project" value="TreeGrafter"/>
</dbReference>
<keyword evidence="4" id="KW-1185">Reference proteome</keyword>
<dbReference type="RefSeq" id="XP_067713983.1">
    <property type="nucleotide sequence ID" value="XM_067857882.1"/>
</dbReference>
<dbReference type="AlphaFoldDB" id="A0AAV4LNS5"/>
<dbReference type="EMBL" id="BPLF01000001">
    <property type="protein sequence ID" value="GIX61912.1"/>
    <property type="molecule type" value="Genomic_DNA"/>
</dbReference>
<dbReference type="GeneID" id="94193395"/>
<reference evidence="3 4" key="1">
    <citation type="submission" date="2021-06" db="EMBL/GenBank/DDBJ databases">
        <title>Genome sequence of Babesia caballi.</title>
        <authorList>
            <person name="Yamagishi J."/>
            <person name="Kidaka T."/>
            <person name="Ochi A."/>
        </authorList>
    </citation>
    <scope>NUCLEOTIDE SEQUENCE [LARGE SCALE GENOMIC DNA]</scope>
    <source>
        <strain evidence="3">USDA-D6B2</strain>
    </source>
</reference>
<name>A0AAV4LNS5_BABCB</name>
<evidence type="ECO:0000256" key="2">
    <source>
        <dbReference type="SAM" id="MobiDB-lite"/>
    </source>
</evidence>
<accession>A0AAV4LNS5</accession>
<dbReference type="GO" id="GO:0000398">
    <property type="term" value="P:mRNA splicing, via spliceosome"/>
    <property type="evidence" value="ECO:0007669"/>
    <property type="project" value="TreeGrafter"/>
</dbReference>
<feature type="compositionally biased region" description="Acidic residues" evidence="2">
    <location>
        <begin position="36"/>
        <end position="47"/>
    </location>
</feature>
<dbReference type="InterPro" id="IPR012349">
    <property type="entry name" value="Split_barrel_FMN-bd"/>
</dbReference>
<evidence type="ECO:0000256" key="1">
    <source>
        <dbReference type="ARBA" id="ARBA00011069"/>
    </source>
</evidence>
<proteinExistence type="inferred from homology"/>
<dbReference type="GO" id="GO:0005684">
    <property type="term" value="C:U2-type spliceosomal complex"/>
    <property type="evidence" value="ECO:0007669"/>
    <property type="project" value="TreeGrafter"/>
</dbReference>
<dbReference type="Proteomes" id="UP001497744">
    <property type="component" value="Unassembled WGS sequence"/>
</dbReference>
<comment type="similarity">
    <text evidence="1">Belongs to the CWC26 family.</text>
</comment>
<feature type="region of interest" description="Disordered" evidence="2">
    <location>
        <begin position="36"/>
        <end position="83"/>
    </location>
</feature>